<dbReference type="Proteomes" id="UP000215914">
    <property type="component" value="Unassembled WGS sequence"/>
</dbReference>
<reference evidence="1" key="1">
    <citation type="journal article" date="2017" name="Nature">
        <title>The sunflower genome provides insights into oil metabolism, flowering and Asterid evolution.</title>
        <authorList>
            <person name="Badouin H."/>
            <person name="Gouzy J."/>
            <person name="Grassa C.J."/>
            <person name="Murat F."/>
            <person name="Staton S.E."/>
            <person name="Cottret L."/>
            <person name="Lelandais-Briere C."/>
            <person name="Owens G.L."/>
            <person name="Carrere S."/>
            <person name="Mayjonade B."/>
            <person name="Legrand L."/>
            <person name="Gill N."/>
            <person name="Kane N.C."/>
            <person name="Bowers J.E."/>
            <person name="Hubner S."/>
            <person name="Bellec A."/>
            <person name="Berard A."/>
            <person name="Berges H."/>
            <person name="Blanchet N."/>
            <person name="Boniface M.C."/>
            <person name="Brunel D."/>
            <person name="Catrice O."/>
            <person name="Chaidir N."/>
            <person name="Claudel C."/>
            <person name="Donnadieu C."/>
            <person name="Faraut T."/>
            <person name="Fievet G."/>
            <person name="Helmstetter N."/>
            <person name="King M."/>
            <person name="Knapp S.J."/>
            <person name="Lai Z."/>
            <person name="Le Paslier M.C."/>
            <person name="Lippi Y."/>
            <person name="Lorenzon L."/>
            <person name="Mandel J.R."/>
            <person name="Marage G."/>
            <person name="Marchand G."/>
            <person name="Marquand E."/>
            <person name="Bret-Mestries E."/>
            <person name="Morien E."/>
            <person name="Nambeesan S."/>
            <person name="Nguyen T."/>
            <person name="Pegot-Espagnet P."/>
            <person name="Pouilly N."/>
            <person name="Raftis F."/>
            <person name="Sallet E."/>
            <person name="Schiex T."/>
            <person name="Thomas J."/>
            <person name="Vandecasteele C."/>
            <person name="Vares D."/>
            <person name="Vear F."/>
            <person name="Vautrin S."/>
            <person name="Crespi M."/>
            <person name="Mangin B."/>
            <person name="Burke J.M."/>
            <person name="Salse J."/>
            <person name="Munos S."/>
            <person name="Vincourt P."/>
            <person name="Rieseberg L.H."/>
            <person name="Langlade N.B."/>
        </authorList>
    </citation>
    <scope>NUCLEOTIDE SEQUENCE</scope>
    <source>
        <tissue evidence="1">Leaves</tissue>
    </source>
</reference>
<reference evidence="1" key="2">
    <citation type="submission" date="2020-06" db="EMBL/GenBank/DDBJ databases">
        <title>Helianthus annuus Genome sequencing and assembly Release 2.</title>
        <authorList>
            <person name="Gouzy J."/>
            <person name="Langlade N."/>
            <person name="Munos S."/>
        </authorList>
    </citation>
    <scope>NUCLEOTIDE SEQUENCE</scope>
    <source>
        <tissue evidence="1">Leaves</tissue>
    </source>
</reference>
<protein>
    <submittedName>
        <fullName evidence="1">Uncharacterized protein</fullName>
    </submittedName>
</protein>
<keyword evidence="2" id="KW-1185">Reference proteome</keyword>
<dbReference type="AlphaFoldDB" id="A0A9K3J7T0"/>
<dbReference type="Gramene" id="mRNA:HanXRQr2_Chr04g0164311">
    <property type="protein sequence ID" value="mRNA:HanXRQr2_Chr04g0164311"/>
    <property type="gene ID" value="HanXRQr2_Chr04g0164311"/>
</dbReference>
<accession>A0A9K3J7T0</accession>
<comment type="caution">
    <text evidence="1">The sequence shown here is derived from an EMBL/GenBank/DDBJ whole genome shotgun (WGS) entry which is preliminary data.</text>
</comment>
<dbReference type="EMBL" id="MNCJ02000319">
    <property type="protein sequence ID" value="KAF5810012.1"/>
    <property type="molecule type" value="Genomic_DNA"/>
</dbReference>
<organism evidence="1 2">
    <name type="scientific">Helianthus annuus</name>
    <name type="common">Common sunflower</name>
    <dbReference type="NCBI Taxonomy" id="4232"/>
    <lineage>
        <taxon>Eukaryota</taxon>
        <taxon>Viridiplantae</taxon>
        <taxon>Streptophyta</taxon>
        <taxon>Embryophyta</taxon>
        <taxon>Tracheophyta</taxon>
        <taxon>Spermatophyta</taxon>
        <taxon>Magnoliopsida</taxon>
        <taxon>eudicotyledons</taxon>
        <taxon>Gunneridae</taxon>
        <taxon>Pentapetalae</taxon>
        <taxon>asterids</taxon>
        <taxon>campanulids</taxon>
        <taxon>Asterales</taxon>
        <taxon>Asteraceae</taxon>
        <taxon>Asteroideae</taxon>
        <taxon>Heliantheae alliance</taxon>
        <taxon>Heliantheae</taxon>
        <taxon>Helianthus</taxon>
    </lineage>
</organism>
<evidence type="ECO:0000313" key="2">
    <source>
        <dbReference type="Proteomes" id="UP000215914"/>
    </source>
</evidence>
<proteinExistence type="predicted"/>
<name>A0A9K3J7T0_HELAN</name>
<sequence>MLFSLILLHRGSDLKSSSLILLKETDLLGLVDENADRNRFR</sequence>
<gene>
    <name evidence="1" type="ORF">HanXRQr2_Chr04g0164311</name>
</gene>
<evidence type="ECO:0000313" key="1">
    <source>
        <dbReference type="EMBL" id="KAF5810012.1"/>
    </source>
</evidence>